<dbReference type="PANTHER" id="PTHR11236">
    <property type="entry name" value="AMINOBENZOATE/ANTHRANILATE SYNTHASE"/>
    <property type="match status" value="1"/>
</dbReference>
<dbReference type="EMBL" id="BAOU01000037">
    <property type="protein sequence ID" value="GAD05675.1"/>
    <property type="molecule type" value="Genomic_DNA"/>
</dbReference>
<sequence length="359" mass="40133">MQPKGITFALKSYELPMSLQSISADSAFREMDKAASQATPFLVVLDYELQHAYFVAHPLSQSEIRFSIQGHGNATQIYSLQGKYTFEPYPEGIDRYSKRFEEIQRALYRGDSFLANLTIATPLNMSLSLGQVYDHVTATYKLHIPGRLVCFSPEPFVHISSDGIISSCPMKGTIDALLPNAEQTLRSDPKELAEHYTIVDLIRNDLSRVSRQVEVKRFAYTERIETNHGPILQMSSEINGKLPEELQLCPGSVLRQLLPAGSICGAPKDATMTAIARAEETTRGFYSGIFGYFDGQSFSSAVMIRYIEQQDKTLPEEEAARSSSPTNPAYLFRSGGGITIHSEPEREYAETQQKVYLPF</sequence>
<dbReference type="GO" id="GO:0046820">
    <property type="term" value="F:4-amino-4-deoxychorismate synthase activity"/>
    <property type="evidence" value="ECO:0007669"/>
    <property type="project" value="UniProtKB-EC"/>
</dbReference>
<reference evidence="3" key="1">
    <citation type="journal article" date="2013" name="Genome">
        <title>Draft Genome Sequences of Porphyromonas crevioricanis JCM 15906T and Porphyromonas cansulci JCM 13913T Isolated from a Canine Oral Cavity.</title>
        <authorList>
            <person name="Sakamoto M."/>
            <person name="Tanaka N."/>
            <person name="Shiwa Y."/>
            <person name="Yoshikawa H."/>
            <person name="Ohkuma M."/>
        </authorList>
    </citation>
    <scope>NUCLEOTIDE SEQUENCE [LARGE SCALE GENOMIC DNA]</scope>
    <source>
        <strain evidence="3">JCM 15906</strain>
    </source>
</reference>
<dbReference type="EC" id="2.6.1.85" evidence="2"/>
<dbReference type="NCBIfam" id="NF005486">
    <property type="entry name" value="PRK07093.1"/>
    <property type="match status" value="1"/>
</dbReference>
<dbReference type="Gene3D" id="3.60.120.10">
    <property type="entry name" value="Anthranilate synthase"/>
    <property type="match status" value="1"/>
</dbReference>
<dbReference type="InterPro" id="IPR019999">
    <property type="entry name" value="Anth_synth_I-like"/>
</dbReference>
<keyword evidence="2" id="KW-0808">Transferase</keyword>
<proteinExistence type="predicted"/>
<comment type="caution">
    <text evidence="2">The sequence shown here is derived from an EMBL/GenBank/DDBJ whole genome shotgun (WGS) entry which is preliminary data.</text>
</comment>
<name>T1DSD8_9PORP</name>
<gene>
    <name evidence="2" type="ORF">PORCRE_1380</name>
</gene>
<dbReference type="InterPro" id="IPR005801">
    <property type="entry name" value="ADC_synthase"/>
</dbReference>
<accession>T1DSD8</accession>
<dbReference type="InterPro" id="IPR015890">
    <property type="entry name" value="Chorismate_C"/>
</dbReference>
<dbReference type="GO" id="GO:0000162">
    <property type="term" value="P:L-tryptophan biosynthetic process"/>
    <property type="evidence" value="ECO:0007669"/>
    <property type="project" value="TreeGrafter"/>
</dbReference>
<dbReference type="Pfam" id="PF00425">
    <property type="entry name" value="Chorismate_bind"/>
    <property type="match status" value="1"/>
</dbReference>
<reference evidence="2 3" key="2">
    <citation type="journal article" date="2013" name="Genome Announc.">
        <title>Draft Genome Sequences of Porphyromonas crevioricanis JCM 15906T and Porphyromonas cansulci JCM 13913T Isolated from a Canine Oral Cavity.</title>
        <authorList>
            <person name="Sakamoto M."/>
            <person name="Tanaka N."/>
            <person name="Shiwa Y."/>
            <person name="Yoshikawa H."/>
            <person name="Ohkuma M."/>
        </authorList>
    </citation>
    <scope>NUCLEOTIDE SEQUENCE [LARGE SCALE GENOMIC DNA]</scope>
    <source>
        <strain evidence="2 3">JCM 15906</strain>
    </source>
</reference>
<organism evidence="2 3">
    <name type="scientific">Porphyromonas crevioricanis JCM 15906</name>
    <dbReference type="NCBI Taxonomy" id="1305617"/>
    <lineage>
        <taxon>Bacteria</taxon>
        <taxon>Pseudomonadati</taxon>
        <taxon>Bacteroidota</taxon>
        <taxon>Bacteroidia</taxon>
        <taxon>Bacteroidales</taxon>
        <taxon>Porphyromonadaceae</taxon>
        <taxon>Porphyromonas</taxon>
    </lineage>
</organism>
<dbReference type="PRINTS" id="PR00095">
    <property type="entry name" value="ANTSNTHASEI"/>
</dbReference>
<evidence type="ECO:0000259" key="1">
    <source>
        <dbReference type="Pfam" id="PF00425"/>
    </source>
</evidence>
<dbReference type="AlphaFoldDB" id="T1DSD8"/>
<evidence type="ECO:0000313" key="3">
    <source>
        <dbReference type="Proteomes" id="UP000018031"/>
    </source>
</evidence>
<protein>
    <submittedName>
        <fullName evidence="2">Para-aminobenzoate synthase, aminase component</fullName>
        <ecNumber evidence="2">2.6.1.85</ecNumber>
    </submittedName>
</protein>
<keyword evidence="2" id="KW-0032">Aminotransferase</keyword>
<feature type="domain" description="Chorismate-utilising enzyme C-terminal" evidence="1">
    <location>
        <begin position="95"/>
        <end position="354"/>
    </location>
</feature>
<dbReference type="PANTHER" id="PTHR11236:SF50">
    <property type="entry name" value="AMINODEOXYCHORISMATE SYNTHASE COMPONENT 1"/>
    <property type="match status" value="1"/>
</dbReference>
<dbReference type="SUPFAM" id="SSF56322">
    <property type="entry name" value="ADC synthase"/>
    <property type="match status" value="1"/>
</dbReference>
<evidence type="ECO:0000313" key="2">
    <source>
        <dbReference type="EMBL" id="GAD05675.1"/>
    </source>
</evidence>
<dbReference type="Proteomes" id="UP000018031">
    <property type="component" value="Unassembled WGS sequence"/>
</dbReference>